<organism evidence="3 4">
    <name type="scientific">Mya arenaria</name>
    <name type="common">Soft-shell clam</name>
    <dbReference type="NCBI Taxonomy" id="6604"/>
    <lineage>
        <taxon>Eukaryota</taxon>
        <taxon>Metazoa</taxon>
        <taxon>Spiralia</taxon>
        <taxon>Lophotrochozoa</taxon>
        <taxon>Mollusca</taxon>
        <taxon>Bivalvia</taxon>
        <taxon>Autobranchia</taxon>
        <taxon>Heteroconchia</taxon>
        <taxon>Euheterodonta</taxon>
        <taxon>Imparidentia</taxon>
        <taxon>Neoheterodontei</taxon>
        <taxon>Myida</taxon>
        <taxon>Myoidea</taxon>
        <taxon>Myidae</taxon>
        <taxon>Mya</taxon>
    </lineage>
</organism>
<reference evidence="3" key="1">
    <citation type="submission" date="2022-11" db="EMBL/GenBank/DDBJ databases">
        <title>Centuries of genome instability and evolution in soft-shell clam transmissible cancer (bioRxiv).</title>
        <authorList>
            <person name="Hart S.F.M."/>
            <person name="Yonemitsu M.A."/>
            <person name="Giersch R.M."/>
            <person name="Beal B.F."/>
            <person name="Arriagada G."/>
            <person name="Davis B.W."/>
            <person name="Ostrander E.A."/>
            <person name="Goff S.P."/>
            <person name="Metzger M.J."/>
        </authorList>
    </citation>
    <scope>NUCLEOTIDE SEQUENCE</scope>
    <source>
        <strain evidence="3">MELC-2E11</strain>
        <tissue evidence="3">Siphon/mantle</tissue>
    </source>
</reference>
<evidence type="ECO:0000313" key="4">
    <source>
        <dbReference type="Proteomes" id="UP001164746"/>
    </source>
</evidence>
<dbReference type="EMBL" id="CP111025">
    <property type="protein sequence ID" value="WAR25581.1"/>
    <property type="molecule type" value="Genomic_DNA"/>
</dbReference>
<gene>
    <name evidence="3" type="ORF">MAR_011285</name>
</gene>
<sequence>FRTGPGVVPDQVPKETEHLLLVLNGREPDKITFAKSWLTSLDTLPRLQNVGLVLLGNEQCNNSWLHPYMAQNGGRVKFAFLVYDSPEIDNKFYYQWPLGVATETLMKILEGDFFRENCYSDLTLNPVGQNTECYRIYEAISYGSIPVIEDVRTPGICGKSETSEPQVFPLRLLKDHNAPVIFVKHWSELHDLIENEKTLLHSERVKRRRNVLLWYESFKSKMRKTITNVISTHFFGVDR</sequence>
<feature type="domain" description="RXYLT1 N-terminal" evidence="2">
    <location>
        <begin position="1"/>
        <end position="97"/>
    </location>
</feature>
<protein>
    <submittedName>
        <fullName evidence="3">RXLT1-like protein</fullName>
    </submittedName>
</protein>
<dbReference type="InterPro" id="IPR057538">
    <property type="entry name" value="RXYLT1_C"/>
</dbReference>
<dbReference type="InterPro" id="IPR057539">
    <property type="entry name" value="RXYLT1_N"/>
</dbReference>
<name>A0ABY7FXX8_MYAAR</name>
<evidence type="ECO:0000259" key="1">
    <source>
        <dbReference type="Pfam" id="PF24785"/>
    </source>
</evidence>
<proteinExistence type="predicted"/>
<dbReference type="Pfam" id="PF24785">
    <property type="entry name" value="RXYLT1_C"/>
    <property type="match status" value="1"/>
</dbReference>
<feature type="non-terminal residue" evidence="3">
    <location>
        <position position="239"/>
    </location>
</feature>
<dbReference type="PANTHER" id="PTHR15576:SF1">
    <property type="entry name" value="RIBITOL-5-PHOSPHATE XYLOSYLTRANSFERASE 1"/>
    <property type="match status" value="1"/>
</dbReference>
<evidence type="ECO:0000313" key="3">
    <source>
        <dbReference type="EMBL" id="WAR25581.1"/>
    </source>
</evidence>
<accession>A0ABY7FXX8</accession>
<dbReference type="PANTHER" id="PTHR15576">
    <property type="entry name" value="RIBITOL-5-PHOSPHATE XYLOSYLTRANSFERASE 1"/>
    <property type="match status" value="1"/>
</dbReference>
<dbReference type="Proteomes" id="UP001164746">
    <property type="component" value="Chromosome 14"/>
</dbReference>
<dbReference type="InterPro" id="IPR055286">
    <property type="entry name" value="RXYLT1-like"/>
</dbReference>
<keyword evidence="4" id="KW-1185">Reference proteome</keyword>
<dbReference type="Pfam" id="PF24786">
    <property type="entry name" value="RXYLT1_N"/>
    <property type="match status" value="1"/>
</dbReference>
<evidence type="ECO:0000259" key="2">
    <source>
        <dbReference type="Pfam" id="PF24786"/>
    </source>
</evidence>
<feature type="domain" description="RXYLT1 C-terminal" evidence="1">
    <location>
        <begin position="119"/>
        <end position="235"/>
    </location>
</feature>